<sequence>MLSINHFMPNPLINCCHLQRDKHTLIKNLNKLYTPICFDSLNINPYPLLFDKQLFSQLKDCHSLLIEVIPKIVSNFFIDPSLQQIIALDDKTLDLLHSLEDKPYEIGFIRPDFVLDKNYQIKICEINARFPLNAFVLSQCLSDEIFKKFEIELSFLNVNKIKNLDIFENFFDFKHSIHIIFNKEKSLDIFLLKTVGKKIFSNLKVELISSPKFLFKNKKKCVQMILNLHQQELLKLKPSLLNEIIQQTHFNDIRTIFIVHDKRFLSILSNRTIMSNYISLEKYNRLTSYIIPTYILNNDIIHNIKSSMKNWVLKKNTAGKGEGMIIGKEDHSTKMHDILSNKRLEYIAQPFVNQPFFRFLSDSSPITNNIFNKNYYNLYLVGTILSFNNIFLGPGLLRGSSKSIINIAQGDTTIFIPFSLNYNN</sequence>
<comment type="caution">
    <text evidence="2">The sequence shown here is derived from an EMBL/GenBank/DDBJ whole genome shotgun (WGS) entry which is preliminary data.</text>
</comment>
<keyword evidence="3" id="KW-1185">Reference proteome</keyword>
<dbReference type="OrthoDB" id="9809896at2"/>
<name>A8PQ22_9COXI</name>
<proteinExistence type="predicted"/>
<reference evidence="2 3" key="1">
    <citation type="submission" date="2006-04" db="EMBL/GenBank/DDBJ databases">
        <authorList>
            <person name="Seshadri R."/>
            <person name="Federici B.A."/>
        </authorList>
    </citation>
    <scope>NUCLEOTIDE SEQUENCE [LARGE SCALE GENOMIC DNA]</scope>
</reference>
<evidence type="ECO:0000313" key="3">
    <source>
        <dbReference type="Proteomes" id="UP000054075"/>
    </source>
</evidence>
<reference evidence="2 3" key="2">
    <citation type="submission" date="2007-10" db="EMBL/GenBank/DDBJ databases">
        <authorList>
            <person name="Myers G.S."/>
        </authorList>
    </citation>
    <scope>NUCLEOTIDE SEQUENCE [LARGE SCALE GENOMIC DNA]</scope>
</reference>
<dbReference type="STRING" id="59196.RICGR_1415"/>
<evidence type="ECO:0000313" key="2">
    <source>
        <dbReference type="EMBL" id="EDP46349.1"/>
    </source>
</evidence>
<dbReference type="EMBL" id="AAQJ02000001">
    <property type="protein sequence ID" value="EDP46111.1"/>
    <property type="molecule type" value="Genomic_DNA"/>
</dbReference>
<gene>
    <name evidence="2" type="ORF">RICGR_1415</name>
    <name evidence="1" type="ORF">RICGR_1546</name>
</gene>
<organism evidence="2 3">
    <name type="scientific">Rickettsiella grylli</name>
    <dbReference type="NCBI Taxonomy" id="59196"/>
    <lineage>
        <taxon>Bacteria</taxon>
        <taxon>Pseudomonadati</taxon>
        <taxon>Pseudomonadota</taxon>
        <taxon>Gammaproteobacteria</taxon>
        <taxon>Legionellales</taxon>
        <taxon>Coxiellaceae</taxon>
        <taxon>Rickettsiella</taxon>
    </lineage>
</organism>
<evidence type="ECO:0008006" key="4">
    <source>
        <dbReference type="Google" id="ProtNLM"/>
    </source>
</evidence>
<dbReference type="EMBL" id="AAQJ02000001">
    <property type="protein sequence ID" value="EDP46349.1"/>
    <property type="molecule type" value="Genomic_DNA"/>
</dbReference>
<dbReference type="Proteomes" id="UP000054075">
    <property type="component" value="Unassembled WGS sequence"/>
</dbReference>
<dbReference type="SUPFAM" id="SSF56059">
    <property type="entry name" value="Glutathione synthetase ATP-binding domain-like"/>
    <property type="match status" value="1"/>
</dbReference>
<dbReference type="eggNOG" id="ENOG5033QZV">
    <property type="taxonomic scope" value="Bacteria"/>
</dbReference>
<accession>A8PQ22</accession>
<dbReference type="AlphaFoldDB" id="A8PQ22"/>
<evidence type="ECO:0000313" key="1">
    <source>
        <dbReference type="EMBL" id="EDP46111.1"/>
    </source>
</evidence>
<protein>
    <recommendedName>
        <fullName evidence="4">Glutathionylspermidine synthase</fullName>
    </recommendedName>
</protein>